<dbReference type="Proteomes" id="UP001566132">
    <property type="component" value="Unassembled WGS sequence"/>
</dbReference>
<dbReference type="InterPro" id="IPR029451">
    <property type="entry name" value="RICTOR_M"/>
</dbReference>
<reference evidence="6 7" key="1">
    <citation type="submission" date="2024-05" db="EMBL/GenBank/DDBJ databases">
        <title>Genetic variation in Jamaican populations of the coffee berry borer (Hypothenemus hampei).</title>
        <authorList>
            <person name="Errbii M."/>
            <person name="Myrie A."/>
        </authorList>
    </citation>
    <scope>NUCLEOTIDE SEQUENCE [LARGE SCALE GENOMIC DNA]</scope>
    <source>
        <strain evidence="6">JA-Hopewell-2020-01-JO</strain>
        <tissue evidence="6">Whole body</tissue>
    </source>
</reference>
<feature type="compositionally biased region" description="Acidic residues" evidence="2">
    <location>
        <begin position="1039"/>
        <end position="1053"/>
    </location>
</feature>
<protein>
    <recommendedName>
        <fullName evidence="8">Rapamycin-insensitive companion of mTOR</fullName>
    </recommendedName>
</protein>
<feature type="domain" description="Rapamycin-insensitive companion of mTOR N-terminal" evidence="4">
    <location>
        <begin position="64"/>
        <end position="440"/>
    </location>
</feature>
<dbReference type="Pfam" id="PF14666">
    <property type="entry name" value="RICTOR_M"/>
    <property type="match status" value="1"/>
</dbReference>
<dbReference type="InterPro" id="IPR028268">
    <property type="entry name" value="Pianissimo_fam"/>
</dbReference>
<comment type="caution">
    <text evidence="6">The sequence shown here is derived from an EMBL/GenBank/DDBJ whole genome shotgun (WGS) entry which is preliminary data.</text>
</comment>
<feature type="domain" description="Rapamycin-insensitive companion of mTOR" evidence="5">
    <location>
        <begin position="927"/>
        <end position="999"/>
    </location>
</feature>
<accession>A0ABD1F6N1</accession>
<evidence type="ECO:0000259" key="5">
    <source>
        <dbReference type="SMART" id="SM01310"/>
    </source>
</evidence>
<dbReference type="EMBL" id="JBDJPC010000002">
    <property type="protein sequence ID" value="KAL1513243.1"/>
    <property type="molecule type" value="Genomic_DNA"/>
</dbReference>
<organism evidence="6 7">
    <name type="scientific">Hypothenemus hampei</name>
    <name type="common">Coffee berry borer</name>
    <dbReference type="NCBI Taxonomy" id="57062"/>
    <lineage>
        <taxon>Eukaryota</taxon>
        <taxon>Metazoa</taxon>
        <taxon>Ecdysozoa</taxon>
        <taxon>Arthropoda</taxon>
        <taxon>Hexapoda</taxon>
        <taxon>Insecta</taxon>
        <taxon>Pterygota</taxon>
        <taxon>Neoptera</taxon>
        <taxon>Endopterygota</taxon>
        <taxon>Coleoptera</taxon>
        <taxon>Polyphaga</taxon>
        <taxon>Cucujiformia</taxon>
        <taxon>Curculionidae</taxon>
        <taxon>Scolytinae</taxon>
        <taxon>Hypothenemus</taxon>
    </lineage>
</organism>
<dbReference type="InterPro" id="IPR011989">
    <property type="entry name" value="ARM-like"/>
</dbReference>
<dbReference type="PANTHER" id="PTHR13298">
    <property type="entry name" value="CYTOSOLIC REGULATOR PIANISSIMO"/>
    <property type="match status" value="1"/>
</dbReference>
<dbReference type="SMART" id="SM01303">
    <property type="entry name" value="RasGEF_N_2"/>
    <property type="match status" value="1"/>
</dbReference>
<dbReference type="InterPro" id="IPR016024">
    <property type="entry name" value="ARM-type_fold"/>
</dbReference>
<evidence type="ECO:0000256" key="2">
    <source>
        <dbReference type="SAM" id="MobiDB-lite"/>
    </source>
</evidence>
<dbReference type="InterPro" id="IPR029452">
    <property type="entry name" value="RICTOR_V"/>
</dbReference>
<feature type="compositionally biased region" description="Basic and acidic residues" evidence="2">
    <location>
        <begin position="1085"/>
        <end position="1096"/>
    </location>
</feature>
<dbReference type="Gene3D" id="1.25.10.10">
    <property type="entry name" value="Leucine-rich Repeat Variant"/>
    <property type="match status" value="1"/>
</dbReference>
<feature type="compositionally biased region" description="Polar residues" evidence="2">
    <location>
        <begin position="1114"/>
        <end position="1131"/>
    </location>
</feature>
<evidence type="ECO:0000256" key="1">
    <source>
        <dbReference type="ARBA" id="ARBA00008878"/>
    </source>
</evidence>
<dbReference type="SMART" id="SM01310">
    <property type="entry name" value="RICTOR_V"/>
    <property type="match status" value="1"/>
</dbReference>
<feature type="domain" description="Rapamycin-insensitive companion of mTOR middle" evidence="3">
    <location>
        <begin position="526"/>
        <end position="747"/>
    </location>
</feature>
<dbReference type="PANTHER" id="PTHR13298:SF11">
    <property type="entry name" value="RAPAMYCIN-INSENSITIVE COMPANION OF MTOR"/>
    <property type="match status" value="1"/>
</dbReference>
<dbReference type="GO" id="GO:0031932">
    <property type="term" value="C:TORC2 complex"/>
    <property type="evidence" value="ECO:0007669"/>
    <property type="project" value="UniProtKB-ARBA"/>
</dbReference>
<dbReference type="SUPFAM" id="SSF48371">
    <property type="entry name" value="ARM repeat"/>
    <property type="match status" value="1"/>
</dbReference>
<dbReference type="InterPro" id="IPR028267">
    <property type="entry name" value="Pianissimo_N"/>
</dbReference>
<dbReference type="SMART" id="SM01307">
    <property type="entry name" value="RICTOR_M"/>
    <property type="match status" value="1"/>
</dbReference>
<evidence type="ECO:0000313" key="6">
    <source>
        <dbReference type="EMBL" id="KAL1513243.1"/>
    </source>
</evidence>
<gene>
    <name evidence="6" type="ORF">ABEB36_002676</name>
</gene>
<evidence type="ECO:0000259" key="3">
    <source>
        <dbReference type="SMART" id="SM01307"/>
    </source>
</evidence>
<feature type="region of interest" description="Disordered" evidence="2">
    <location>
        <begin position="1032"/>
        <end position="1132"/>
    </location>
</feature>
<dbReference type="Pfam" id="PF14664">
    <property type="entry name" value="RICTOR_N"/>
    <property type="match status" value="1"/>
</dbReference>
<dbReference type="Pfam" id="PF14668">
    <property type="entry name" value="RICTOR_V"/>
    <property type="match status" value="1"/>
</dbReference>
<name>A0ABD1F6N1_HYPHA</name>
<dbReference type="SMART" id="SM01308">
    <property type="entry name" value="RICTOR_N"/>
    <property type="match status" value="1"/>
</dbReference>
<evidence type="ECO:0000313" key="7">
    <source>
        <dbReference type="Proteomes" id="UP001566132"/>
    </source>
</evidence>
<evidence type="ECO:0008006" key="8">
    <source>
        <dbReference type="Google" id="ProtNLM"/>
    </source>
</evidence>
<dbReference type="Pfam" id="PF14663">
    <property type="entry name" value="RasGEF_N_2"/>
    <property type="match status" value="1"/>
</dbReference>
<evidence type="ECO:0000259" key="4">
    <source>
        <dbReference type="SMART" id="SM01308"/>
    </source>
</evidence>
<proteinExistence type="inferred from homology"/>
<sequence>MALSRWMLRPHALGHQGRKLNFRSANKNKEEDLFTNSLQEEPHECFKNIFVKFCEKDLEEKTLLRYLNNYVKLLIHYETRFNEINFNRRDILIYLRLTLLNESSIIRSASLRAVRHTIKSEADVCTMNKLVIPFLVSRCLDSKNDQERVEALKLIRKSLLLAPSKFDVSLVRSLVSLANEGTEGKDRLLRISLATLAETGLLNLGLFIELGGVTAITRNLIDCQIPKIAEALCGILLLLLDRPETRTRAAVDLQSIVAPFCDFHYKHGWKEKTRDERKLRLNCSRLSLLTILKSWPGVLHFCNPRDQGGFRAVVDVLYLKQREVRKAVLDLLFDLLGLQQPEWTDELSMALNAIDPCEPQSAWRLKEGFVAAEGKSVLPNLAKTTPSPTEMHLALLLFCFLECGLLDALTEVITSSDTFISVRATVLLGELLRLIQLYLPSGCCNVSPPLPDLLGSATNSKPQSMAALSALEQLHKLMQKRPASYSLHLDYLIRNSTNRKLKQKYERNTRHKGLKSRISQVKAVLKDEDDIVKETGVLSSNEVKLWNWSLIRAVLKGDGGHKLDLTDSTHKLFLKRLLDFFKPSQNKYSHMDLGSSAAQAFELTTSGIDFIKYLGDAKEFECQNMVLELFKDIHSQIKSISTSRSVHDCLFSPAHMINTHCQSYFLFIGQFVRSEFGRAILDNVKMFSLLQELATTTHHDCYVKLIISSLDYSMPGPARDILDAVLTCDIESSRLYATQFLLVLLRVGCASFSGWAIRLLYRQLDDTSRKVSLSALSTLQEACELPDCLEALTDLPLNLAKHGEKGEILIIKLLSMEKGYKRYGQEKILSIIAKWDSHMNYRYVKLVEGDISDTLTLHQRDEDGNYERVVSNAPMKGNFRKETYLPPHLYGQLNQHPEGFKMLTSHGSITSMVEKVHKGVCVTDEQILELKAALWALGHLSTSNLGFTYLNSLEFVGSMIKLATKCPVYGVRSTAFYALGLVATTSIGADELCLNGWLATRHNRYHRWPVLEEEPMDSLYISYLTSSIWEEGTSRGDDATEDDQTTLSEEEERVSEYPVSSPTLSPDLRKLKQSTMPLTGSPPEVLHKRSLSESKTFDNSNGFDLESRYETKQRNSSMTESTTSGVSSCDSLANRPGGGVGYMQTLSPIPSSTSLSMLRLPPQVDRYTHRISSNNFLGADSDASTSSNTNELSLQNMLGYQTIRYIRRRDSLNFRRTEGDDYLFRPPPQTRRSLASTNLNAEPSATIHYLSLRSQKFEPIYEFPKTYKPKDAIYRGICLPKTVIDMFSEKVEIYNTDIVFNNQGRTRLTNAITQESSKISSRSWQHCKETCIYCSFAVSALTDDFNEDSLKLEVLKIAERLANPVMSKVFKNQLVRLKQKDSKIFKDVCIYSEVCKLLSESNYTLSTRRVLHDFFFEVTFDKCFEMARKNLGPVAKCEKRDDNEPVSSPTEFKTLDSLKLISVENKFPIRTRNNTN</sequence>
<dbReference type="InterPro" id="IPR029453">
    <property type="entry name" value="Rictor_IV"/>
</dbReference>
<comment type="similarity">
    <text evidence="1">Belongs to the RICTOR family.</text>
</comment>
<keyword evidence="7" id="KW-1185">Reference proteome</keyword>